<feature type="compositionally biased region" description="Polar residues" evidence="1">
    <location>
        <begin position="28"/>
        <end position="37"/>
    </location>
</feature>
<reference evidence="2 3" key="1">
    <citation type="journal article" date="2018" name="PLoS Pathog.">
        <title>Evolution of structural diversity of trichothecenes, a family of toxins produced by plant pathogenic and entomopathogenic fungi.</title>
        <authorList>
            <person name="Proctor R.H."/>
            <person name="McCormick S.P."/>
            <person name="Kim H.S."/>
            <person name="Cardoza R.E."/>
            <person name="Stanley A.M."/>
            <person name="Lindo L."/>
            <person name="Kelly A."/>
            <person name="Brown D.W."/>
            <person name="Lee T."/>
            <person name="Vaughan M.M."/>
            <person name="Alexander N.J."/>
            <person name="Busman M."/>
            <person name="Gutierrez S."/>
        </authorList>
    </citation>
    <scope>NUCLEOTIDE SEQUENCE [LARGE SCALE GENOMIC DNA]</scope>
    <source>
        <strain evidence="2 3">NRRL 20695</strain>
    </source>
</reference>
<keyword evidence="3" id="KW-1185">Reference proteome</keyword>
<organism evidence="2 3">
    <name type="scientific">Fusarium longipes</name>
    <dbReference type="NCBI Taxonomy" id="694270"/>
    <lineage>
        <taxon>Eukaryota</taxon>
        <taxon>Fungi</taxon>
        <taxon>Dikarya</taxon>
        <taxon>Ascomycota</taxon>
        <taxon>Pezizomycotina</taxon>
        <taxon>Sordariomycetes</taxon>
        <taxon>Hypocreomycetidae</taxon>
        <taxon>Hypocreales</taxon>
        <taxon>Nectriaceae</taxon>
        <taxon>Fusarium</taxon>
    </lineage>
</organism>
<dbReference type="EMBL" id="PXOG01000076">
    <property type="protein sequence ID" value="RGP78117.1"/>
    <property type="molecule type" value="Genomic_DNA"/>
</dbReference>
<comment type="caution">
    <text evidence="2">The sequence shown here is derived from an EMBL/GenBank/DDBJ whole genome shotgun (WGS) entry which is preliminary data.</text>
</comment>
<evidence type="ECO:0000256" key="1">
    <source>
        <dbReference type="SAM" id="MobiDB-lite"/>
    </source>
</evidence>
<protein>
    <submittedName>
        <fullName evidence="2">Uncharacterized protein</fullName>
    </submittedName>
</protein>
<feature type="compositionally biased region" description="Basic and acidic residues" evidence="1">
    <location>
        <begin position="97"/>
        <end position="123"/>
    </location>
</feature>
<evidence type="ECO:0000313" key="3">
    <source>
        <dbReference type="Proteomes" id="UP000266234"/>
    </source>
</evidence>
<feature type="region of interest" description="Disordered" evidence="1">
    <location>
        <begin position="22"/>
        <end position="123"/>
    </location>
</feature>
<sequence length="123" mass="13862">MPLNPTAPTSVAAAPSNANSYFSDVHKTQSTATTPVSTPGLKTEEFENNTRRPTVLSSDFPKPTEEIDVQSLLDRQPGRWTIKGQMEANQRRQQKTLSEEDAKAQRQRDFEKAKEELRASFRI</sequence>
<evidence type="ECO:0000313" key="2">
    <source>
        <dbReference type="EMBL" id="RGP78117.1"/>
    </source>
</evidence>
<accession>A0A395T0T0</accession>
<proteinExistence type="predicted"/>
<dbReference type="OrthoDB" id="3563866at2759"/>
<gene>
    <name evidence="2" type="ORF">FLONG3_3759</name>
</gene>
<dbReference type="AlphaFoldDB" id="A0A395T0T0"/>
<dbReference type="Proteomes" id="UP000266234">
    <property type="component" value="Unassembled WGS sequence"/>
</dbReference>
<name>A0A395T0T0_9HYPO</name>